<reference evidence="7" key="1">
    <citation type="journal article" date="2019" name="Int. J. Syst. Evol. Microbiol.">
        <title>The Global Catalogue of Microorganisms (GCM) 10K type strain sequencing project: providing services to taxonomists for standard genome sequencing and annotation.</title>
        <authorList>
            <consortium name="The Broad Institute Genomics Platform"/>
            <consortium name="The Broad Institute Genome Sequencing Center for Infectious Disease"/>
            <person name="Wu L."/>
            <person name="Ma J."/>
        </authorList>
    </citation>
    <scope>NUCLEOTIDE SEQUENCE [LARGE SCALE GENOMIC DNA]</scope>
    <source>
        <strain evidence="7">JCM 9458</strain>
    </source>
</reference>
<dbReference type="PANTHER" id="PTHR44688:SF16">
    <property type="entry name" value="DNA-BINDING TRANSCRIPTIONAL ACTIVATOR DEVR_DOSR"/>
    <property type="match status" value="1"/>
</dbReference>
<dbReference type="Gene3D" id="3.40.50.300">
    <property type="entry name" value="P-loop containing nucleotide triphosphate hydrolases"/>
    <property type="match status" value="1"/>
</dbReference>
<dbReference type="CDD" id="cd06170">
    <property type="entry name" value="LuxR_C_like"/>
    <property type="match status" value="1"/>
</dbReference>
<evidence type="ECO:0000256" key="1">
    <source>
        <dbReference type="ARBA" id="ARBA00023015"/>
    </source>
</evidence>
<dbReference type="SUPFAM" id="SSF52540">
    <property type="entry name" value="P-loop containing nucleoside triphosphate hydrolases"/>
    <property type="match status" value="1"/>
</dbReference>
<dbReference type="Gene3D" id="1.25.40.10">
    <property type="entry name" value="Tetratricopeptide repeat domain"/>
    <property type="match status" value="1"/>
</dbReference>
<dbReference type="Gene3D" id="1.10.10.10">
    <property type="entry name" value="Winged helix-like DNA-binding domain superfamily/Winged helix DNA-binding domain"/>
    <property type="match status" value="1"/>
</dbReference>
<dbReference type="Pfam" id="PF25873">
    <property type="entry name" value="WHD_MalT"/>
    <property type="match status" value="1"/>
</dbReference>
<accession>A0ABP6SY04</accession>
<dbReference type="EMBL" id="BAAAYN010000023">
    <property type="protein sequence ID" value="GAA3388300.1"/>
    <property type="molecule type" value="Genomic_DNA"/>
</dbReference>
<dbReference type="SUPFAM" id="SSF46894">
    <property type="entry name" value="C-terminal effector domain of the bipartite response regulators"/>
    <property type="match status" value="1"/>
</dbReference>
<evidence type="ECO:0000256" key="2">
    <source>
        <dbReference type="ARBA" id="ARBA00023125"/>
    </source>
</evidence>
<keyword evidence="7" id="KW-1185">Reference proteome</keyword>
<dbReference type="InterPro" id="IPR016032">
    <property type="entry name" value="Sig_transdc_resp-reg_C-effctor"/>
</dbReference>
<dbReference type="Pfam" id="PF00196">
    <property type="entry name" value="GerE"/>
    <property type="match status" value="1"/>
</dbReference>
<dbReference type="RefSeq" id="WP_345729084.1">
    <property type="nucleotide sequence ID" value="NZ_BAAAYN010000023.1"/>
</dbReference>
<feature type="region of interest" description="Disordered" evidence="4">
    <location>
        <begin position="804"/>
        <end position="828"/>
    </location>
</feature>
<dbReference type="InterPro" id="IPR041617">
    <property type="entry name" value="TPR_MalT"/>
</dbReference>
<dbReference type="SUPFAM" id="SSF48452">
    <property type="entry name" value="TPR-like"/>
    <property type="match status" value="1"/>
</dbReference>
<sequence length="893" mass="95777">MATDVAITLSGSPAFSPPGGNPLLESKFAIPEPPPFLVTRSRLWGTLTAATHDPVAVVVGSAGAGKTQLVASWLRSRTGDGRAVWITLEEGDGDPAVLWTYVLEGLRRAGLDLPTSAQRPFPGAAAHRSFLAWLAGELATMDQPVTLVLDGTSCIDDDYQWATDLDFVLRHARGRLQAILIGRSDPPLPLHRYRLAGRLTEIHSRELAFSPAETAELMDLHGITLTDGAMAALLQRTEGWAAGLRLVAMALAGRVDADQQIADLTGDDAGIAEYFLGEVLRTQHRDVRTFLLETSILDVFTPELADAVTGRSDSRRMLAALRRVNAFVVSVDGHAAVYRYHRLFADLLRTQLALDAPDRLIGLQERAARWHAANGDLIRAVEHAIAAGNPAAAAALVIQGYAIGELALHGRRCRPGELLAATPEPAETPESALVLAALATADGETERCARLLDEARALLLERNGGDCPDPIALAGILLEVLLAQDLRHSVRVVHSARVADVLLRRAPPEVRERRAEADAILLAARGVAESRLGQLDDAVGTLRAAVTAAGAAGCAGPRREALEQLALIEAHRGRLRQAAALAGKAREAAEHGGTAGVHPSSVAELTLAWVAAERYDVEQAWHHLRAAAAHPPCDPAVRAGAALVRARLLRARGELREARAALDVSAGDPPPLWLERELALNRARLAIAAGQPAEAEVILRTLDGPDDADTTVVRAAVQLAVGELDRAQQLVQTVVSTTDAPASVLVDAWLLLATIAAEDDDPDRAHRAVRQALRAASPESLRRPFNEIGPALRRLLREAPELRDRLRLPGTDQAEAPRRGPAPEDDPVLVEPLSKREMDVLLQMAAMLPSEEIAATLYVSINTVKTHVRSIFRKLSVSRRSEAVRRARALGLI</sequence>
<keyword evidence="1" id="KW-0805">Transcription regulation</keyword>
<name>A0ABP6SY04_9ACTN</name>
<evidence type="ECO:0000256" key="3">
    <source>
        <dbReference type="ARBA" id="ARBA00023163"/>
    </source>
</evidence>
<dbReference type="Proteomes" id="UP001501676">
    <property type="component" value="Unassembled WGS sequence"/>
</dbReference>
<dbReference type="InterPro" id="IPR000792">
    <property type="entry name" value="Tscrpt_reg_LuxR_C"/>
</dbReference>
<dbReference type="InterPro" id="IPR027417">
    <property type="entry name" value="P-loop_NTPase"/>
</dbReference>
<dbReference type="PRINTS" id="PR00038">
    <property type="entry name" value="HTHLUXR"/>
</dbReference>
<protein>
    <submittedName>
        <fullName evidence="6">LuxR family transcriptional regulator</fullName>
    </submittedName>
</protein>
<gene>
    <name evidence="6" type="ORF">GCM10020369_33940</name>
</gene>
<dbReference type="Pfam" id="PF17874">
    <property type="entry name" value="TPR_MalT"/>
    <property type="match status" value="1"/>
</dbReference>
<proteinExistence type="predicted"/>
<organism evidence="6 7">
    <name type="scientific">Cryptosporangium minutisporangium</name>
    <dbReference type="NCBI Taxonomy" id="113569"/>
    <lineage>
        <taxon>Bacteria</taxon>
        <taxon>Bacillati</taxon>
        <taxon>Actinomycetota</taxon>
        <taxon>Actinomycetes</taxon>
        <taxon>Cryptosporangiales</taxon>
        <taxon>Cryptosporangiaceae</taxon>
        <taxon>Cryptosporangium</taxon>
    </lineage>
</organism>
<evidence type="ECO:0000259" key="5">
    <source>
        <dbReference type="PROSITE" id="PS50043"/>
    </source>
</evidence>
<dbReference type="InterPro" id="IPR036388">
    <property type="entry name" value="WH-like_DNA-bd_sf"/>
</dbReference>
<dbReference type="PANTHER" id="PTHR44688">
    <property type="entry name" value="DNA-BINDING TRANSCRIPTIONAL ACTIVATOR DEVR_DOSR"/>
    <property type="match status" value="1"/>
</dbReference>
<feature type="domain" description="HTH luxR-type" evidence="5">
    <location>
        <begin position="826"/>
        <end position="891"/>
    </location>
</feature>
<comment type="caution">
    <text evidence="6">The sequence shown here is derived from an EMBL/GenBank/DDBJ whole genome shotgun (WGS) entry which is preliminary data.</text>
</comment>
<evidence type="ECO:0000313" key="7">
    <source>
        <dbReference type="Proteomes" id="UP001501676"/>
    </source>
</evidence>
<dbReference type="SMART" id="SM00421">
    <property type="entry name" value="HTH_LUXR"/>
    <property type="match status" value="1"/>
</dbReference>
<dbReference type="InterPro" id="IPR059106">
    <property type="entry name" value="WHD_MalT"/>
</dbReference>
<evidence type="ECO:0000313" key="6">
    <source>
        <dbReference type="EMBL" id="GAA3388300.1"/>
    </source>
</evidence>
<keyword evidence="2" id="KW-0238">DNA-binding</keyword>
<evidence type="ECO:0000256" key="4">
    <source>
        <dbReference type="SAM" id="MobiDB-lite"/>
    </source>
</evidence>
<dbReference type="InterPro" id="IPR011990">
    <property type="entry name" value="TPR-like_helical_dom_sf"/>
</dbReference>
<dbReference type="PROSITE" id="PS50043">
    <property type="entry name" value="HTH_LUXR_2"/>
    <property type="match status" value="1"/>
</dbReference>
<keyword evidence="3" id="KW-0804">Transcription</keyword>